<keyword evidence="3" id="KW-1134">Transmembrane beta strand</keyword>
<dbReference type="InterPro" id="IPR039426">
    <property type="entry name" value="TonB-dep_rcpt-like"/>
</dbReference>
<feature type="compositionally biased region" description="Polar residues" evidence="11">
    <location>
        <begin position="9"/>
        <end position="19"/>
    </location>
</feature>
<keyword evidence="6" id="KW-0408">Iron</keyword>
<gene>
    <name evidence="13" type="ORF">JKL49_18975</name>
</gene>
<keyword evidence="13" id="KW-0675">Receptor</keyword>
<dbReference type="SUPFAM" id="SSF56935">
    <property type="entry name" value="Porins"/>
    <property type="match status" value="1"/>
</dbReference>
<evidence type="ECO:0000256" key="7">
    <source>
        <dbReference type="ARBA" id="ARBA00023065"/>
    </source>
</evidence>
<dbReference type="PANTHER" id="PTHR32552:SF81">
    <property type="entry name" value="TONB-DEPENDENT OUTER MEMBRANE RECEPTOR"/>
    <property type="match status" value="1"/>
</dbReference>
<keyword evidence="4" id="KW-0410">Iron transport</keyword>
<evidence type="ECO:0000256" key="4">
    <source>
        <dbReference type="ARBA" id="ARBA00022496"/>
    </source>
</evidence>
<keyword evidence="5" id="KW-0812">Transmembrane</keyword>
<keyword evidence="10" id="KW-0998">Cell outer membrane</keyword>
<dbReference type="InterPro" id="IPR000531">
    <property type="entry name" value="Beta-barrel_TonB"/>
</dbReference>
<evidence type="ECO:0000259" key="12">
    <source>
        <dbReference type="Pfam" id="PF00593"/>
    </source>
</evidence>
<evidence type="ECO:0000313" key="13">
    <source>
        <dbReference type="EMBL" id="QQZ49196.1"/>
    </source>
</evidence>
<evidence type="ECO:0000256" key="1">
    <source>
        <dbReference type="ARBA" id="ARBA00004571"/>
    </source>
</evidence>
<evidence type="ECO:0000256" key="2">
    <source>
        <dbReference type="ARBA" id="ARBA00022448"/>
    </source>
</evidence>
<keyword evidence="8" id="KW-0798">TonB box</keyword>
<dbReference type="PANTHER" id="PTHR32552">
    <property type="entry name" value="FERRICHROME IRON RECEPTOR-RELATED"/>
    <property type="match status" value="1"/>
</dbReference>
<feature type="region of interest" description="Disordered" evidence="11">
    <location>
        <begin position="1"/>
        <end position="24"/>
    </location>
</feature>
<accession>A0A974P0Y7</accession>
<evidence type="ECO:0000256" key="8">
    <source>
        <dbReference type="ARBA" id="ARBA00023077"/>
    </source>
</evidence>
<name>A0A974P0Y7_9CAUL</name>
<keyword evidence="2" id="KW-0813">Transport</keyword>
<dbReference type="EMBL" id="CP068570">
    <property type="protein sequence ID" value="QQZ49196.1"/>
    <property type="molecule type" value="Genomic_DNA"/>
</dbReference>
<evidence type="ECO:0000256" key="9">
    <source>
        <dbReference type="ARBA" id="ARBA00023136"/>
    </source>
</evidence>
<dbReference type="AlphaFoldDB" id="A0A974P0Y7"/>
<dbReference type="Gene3D" id="2.40.170.20">
    <property type="entry name" value="TonB-dependent receptor, beta-barrel domain"/>
    <property type="match status" value="1"/>
</dbReference>
<organism evidence="13">
    <name type="scientific">Phenylobacterium glaciei</name>
    <dbReference type="NCBI Taxonomy" id="2803784"/>
    <lineage>
        <taxon>Bacteria</taxon>
        <taxon>Pseudomonadati</taxon>
        <taxon>Pseudomonadota</taxon>
        <taxon>Alphaproteobacteria</taxon>
        <taxon>Caulobacterales</taxon>
        <taxon>Caulobacteraceae</taxon>
        <taxon>Phenylobacterium</taxon>
    </lineage>
</organism>
<evidence type="ECO:0000256" key="11">
    <source>
        <dbReference type="SAM" id="MobiDB-lite"/>
    </source>
</evidence>
<proteinExistence type="predicted"/>
<evidence type="ECO:0000256" key="5">
    <source>
        <dbReference type="ARBA" id="ARBA00022692"/>
    </source>
</evidence>
<dbReference type="GO" id="GO:0006826">
    <property type="term" value="P:iron ion transport"/>
    <property type="evidence" value="ECO:0007669"/>
    <property type="project" value="UniProtKB-KW"/>
</dbReference>
<sequence>MPAPEPARQSCQSDVQPPRQSDDPGCLCDHGAAARGLSKWAATVGFDVSTPVGTGDILLHGDWSYRSSYNADTTNSQYTQIGGYGVVNASVGYRFNSSWEVDAFVRNLFDENYVTALTVQTGNSGLILGQTGDPRLVGVTLRVRR</sequence>
<reference evidence="13" key="1">
    <citation type="submission" date="2021-01" db="EMBL/GenBank/DDBJ databases">
        <title>Genome sequence of Phenylobacterium sp. 20VBR1 isolated from a valley glaceir, Ny-Alesund, Svalbard.</title>
        <authorList>
            <person name="Thomas F.A."/>
            <person name="Krishnan K.P."/>
            <person name="Sinha R.K."/>
        </authorList>
    </citation>
    <scope>NUCLEOTIDE SEQUENCE</scope>
    <source>
        <strain evidence="13">20VBR1</strain>
    </source>
</reference>
<keyword evidence="7" id="KW-0406">Ion transport</keyword>
<dbReference type="Pfam" id="PF00593">
    <property type="entry name" value="TonB_dep_Rec_b-barrel"/>
    <property type="match status" value="1"/>
</dbReference>
<comment type="subcellular location">
    <subcellularLocation>
        <location evidence="1">Cell outer membrane</location>
        <topology evidence="1">Multi-pass membrane protein</topology>
    </subcellularLocation>
</comment>
<evidence type="ECO:0000256" key="6">
    <source>
        <dbReference type="ARBA" id="ARBA00023004"/>
    </source>
</evidence>
<feature type="domain" description="TonB-dependent receptor-like beta-barrel" evidence="12">
    <location>
        <begin position="35"/>
        <end position="108"/>
    </location>
</feature>
<keyword evidence="9" id="KW-0472">Membrane</keyword>
<protein>
    <submittedName>
        <fullName evidence="13">TonB-dependent receptor</fullName>
    </submittedName>
</protein>
<dbReference type="GO" id="GO:0009279">
    <property type="term" value="C:cell outer membrane"/>
    <property type="evidence" value="ECO:0007669"/>
    <property type="project" value="UniProtKB-SubCell"/>
</dbReference>
<evidence type="ECO:0000256" key="3">
    <source>
        <dbReference type="ARBA" id="ARBA00022452"/>
    </source>
</evidence>
<dbReference type="InterPro" id="IPR036942">
    <property type="entry name" value="Beta-barrel_TonB_sf"/>
</dbReference>
<evidence type="ECO:0000256" key="10">
    <source>
        <dbReference type="ARBA" id="ARBA00023237"/>
    </source>
</evidence>